<dbReference type="NCBIfam" id="TIGR03070">
    <property type="entry name" value="couple_hipB"/>
    <property type="match status" value="1"/>
</dbReference>
<organism evidence="3 4">
    <name type="scientific">Pseudoxanthomonas mexicana</name>
    <dbReference type="NCBI Taxonomy" id="128785"/>
    <lineage>
        <taxon>Bacteria</taxon>
        <taxon>Pseudomonadati</taxon>
        <taxon>Pseudomonadota</taxon>
        <taxon>Gammaproteobacteria</taxon>
        <taxon>Lysobacterales</taxon>
        <taxon>Lysobacteraceae</taxon>
        <taxon>Pseudoxanthomonas</taxon>
    </lineage>
</organism>
<protein>
    <submittedName>
        <fullName evidence="3">Helix-turn-helix transcriptional regulator</fullName>
    </submittedName>
</protein>
<dbReference type="Gene3D" id="1.10.260.40">
    <property type="entry name" value="lambda repressor-like DNA-binding domains"/>
    <property type="match status" value="1"/>
</dbReference>
<name>A0ABX6R8W6_PSEMX</name>
<feature type="region of interest" description="Disordered" evidence="1">
    <location>
        <begin position="100"/>
        <end position="120"/>
    </location>
</feature>
<dbReference type="Pfam" id="PF13560">
    <property type="entry name" value="HTH_31"/>
    <property type="match status" value="1"/>
</dbReference>
<feature type="region of interest" description="Disordered" evidence="1">
    <location>
        <begin position="144"/>
        <end position="166"/>
    </location>
</feature>
<dbReference type="InterPro" id="IPR017507">
    <property type="entry name" value="Tscrpt_reg_HipB-like"/>
</dbReference>
<dbReference type="SMART" id="SM00530">
    <property type="entry name" value="HTH_XRE"/>
    <property type="match status" value="1"/>
</dbReference>
<dbReference type="PROSITE" id="PS50943">
    <property type="entry name" value="HTH_CROC1"/>
    <property type="match status" value="1"/>
</dbReference>
<evidence type="ECO:0000313" key="3">
    <source>
        <dbReference type="EMBL" id="QND79245.1"/>
    </source>
</evidence>
<gene>
    <name evidence="3" type="ORF">H4W19_12870</name>
</gene>
<dbReference type="CDD" id="cd00093">
    <property type="entry name" value="HTH_XRE"/>
    <property type="match status" value="1"/>
</dbReference>
<dbReference type="EMBL" id="CP060028">
    <property type="protein sequence ID" value="QND79245.1"/>
    <property type="molecule type" value="Genomic_DNA"/>
</dbReference>
<dbReference type="InterPro" id="IPR001387">
    <property type="entry name" value="Cro/C1-type_HTH"/>
</dbReference>
<sequence length="166" mass="18507">MSTLRTSADLGAVIRQRRKALGWDQAALAQEVGVSRQWIIEIEKGKPRAELQLVLRTLNVLGLQLFTSTPAALPADPMLQTAVPDIDQILESNRRSTLRYPRAAPPSVRPEMQIRESRQRPAFEDILKQAEEELAQRAVARDEVGALASDKPKRPLRTIAKKSPKA</sequence>
<dbReference type="SUPFAM" id="SSF47413">
    <property type="entry name" value="lambda repressor-like DNA-binding domains"/>
    <property type="match status" value="1"/>
</dbReference>
<keyword evidence="4" id="KW-1185">Reference proteome</keyword>
<dbReference type="InterPro" id="IPR010982">
    <property type="entry name" value="Lambda_DNA-bd_dom_sf"/>
</dbReference>
<evidence type="ECO:0000313" key="4">
    <source>
        <dbReference type="Proteomes" id="UP000515506"/>
    </source>
</evidence>
<feature type="compositionally biased region" description="Basic residues" evidence="1">
    <location>
        <begin position="154"/>
        <end position="166"/>
    </location>
</feature>
<feature type="domain" description="HTH cro/C1-type" evidence="2">
    <location>
        <begin position="14"/>
        <end position="73"/>
    </location>
</feature>
<proteinExistence type="predicted"/>
<dbReference type="Proteomes" id="UP000515506">
    <property type="component" value="Chromosome"/>
</dbReference>
<evidence type="ECO:0000256" key="1">
    <source>
        <dbReference type="SAM" id="MobiDB-lite"/>
    </source>
</evidence>
<reference evidence="3 4" key="1">
    <citation type="submission" date="2020-08" db="EMBL/GenBank/DDBJ databases">
        <title>Streptomycin resistant and MDR strain, P. mexicana.</title>
        <authorList>
            <person name="Ganesh-kumar S."/>
            <person name="Zhe T."/>
            <person name="Yu Z."/>
            <person name="Min Y."/>
        </authorList>
    </citation>
    <scope>NUCLEOTIDE SEQUENCE [LARGE SCALE GENOMIC DNA]</scope>
    <source>
        <strain evidence="3 4">GTZY</strain>
    </source>
</reference>
<accession>A0ABX6R8W6</accession>
<dbReference type="RefSeq" id="WP_185894610.1">
    <property type="nucleotide sequence ID" value="NZ_CP060028.1"/>
</dbReference>
<evidence type="ECO:0000259" key="2">
    <source>
        <dbReference type="PROSITE" id="PS50943"/>
    </source>
</evidence>